<dbReference type="Proteomes" id="UP000537890">
    <property type="component" value="Unassembled WGS sequence"/>
</dbReference>
<name>A0A7Z0MQ62_9GAMM</name>
<protein>
    <submittedName>
        <fullName evidence="2">DUF2970 domain-containing protein</fullName>
    </submittedName>
</protein>
<evidence type="ECO:0000313" key="3">
    <source>
        <dbReference type="Proteomes" id="UP000537890"/>
    </source>
</evidence>
<keyword evidence="1" id="KW-1133">Transmembrane helix</keyword>
<evidence type="ECO:0000256" key="1">
    <source>
        <dbReference type="SAM" id="Phobius"/>
    </source>
</evidence>
<sequence>MQSVLAALIGVQSEANRERDFEHGSLPSFLIVGAIATVLFILILVTIVAFIL</sequence>
<dbReference type="InterPro" id="IPR021344">
    <property type="entry name" value="DUF2970"/>
</dbReference>
<dbReference type="EMBL" id="JACCHS010000167">
    <property type="protein sequence ID" value="NYT47510.1"/>
    <property type="molecule type" value="Genomic_DNA"/>
</dbReference>
<dbReference type="AlphaFoldDB" id="A0A7Z0MQ62"/>
<keyword evidence="1" id="KW-0472">Membrane</keyword>
<accession>A0A7Z0MQ62</accession>
<evidence type="ECO:0000313" key="2">
    <source>
        <dbReference type="EMBL" id="NYT47510.1"/>
    </source>
</evidence>
<keyword evidence="1" id="KW-0812">Transmembrane</keyword>
<comment type="caution">
    <text evidence="2">The sequence shown here is derived from an EMBL/GenBank/DDBJ whole genome shotgun (WGS) entry which is preliminary data.</text>
</comment>
<proteinExistence type="predicted"/>
<organism evidence="2 3">
    <name type="scientific">Candidatus Methanofishera endochildressiae</name>
    <dbReference type="NCBI Taxonomy" id="2738884"/>
    <lineage>
        <taxon>Bacteria</taxon>
        <taxon>Pseudomonadati</taxon>
        <taxon>Pseudomonadota</taxon>
        <taxon>Gammaproteobacteria</taxon>
        <taxon>Candidatus Methanofishera</taxon>
    </lineage>
</organism>
<feature type="transmembrane region" description="Helical" evidence="1">
    <location>
        <begin position="29"/>
        <end position="51"/>
    </location>
</feature>
<gene>
    <name evidence="2" type="ORF">H0A75_07995</name>
</gene>
<reference evidence="2 3" key="1">
    <citation type="submission" date="2020-05" db="EMBL/GenBank/DDBJ databases">
        <title>Horizontal transmission and recombination maintain forever young bacterial symbiont genomes.</title>
        <authorList>
            <person name="Russell S.L."/>
            <person name="Pepper-Tunick E."/>
            <person name="Svedberg J."/>
            <person name="Byrne A."/>
            <person name="Ruelas Castillo J."/>
            <person name="Vollmers C."/>
            <person name="Beinart R.A."/>
            <person name="Corbett-Detig R."/>
        </authorList>
    </citation>
    <scope>NUCLEOTIDE SEQUENCE [LARGE SCALE GENOMIC DNA]</scope>
    <source>
        <strain evidence="2">4727-3</strain>
    </source>
</reference>
<dbReference type="Pfam" id="PF11174">
    <property type="entry name" value="DUF2970"/>
    <property type="match status" value="1"/>
</dbReference>